<sequence>MRAVPNLLSLFERVRYYFTLIPPFFLPPSPPTHAGSLSTARVMERRTCLYTRRLTQRQKKWQDGFLFLNRSSGKVHIKSENGEATIHSALLKPIEVADWAEGDEITVEGMLLVSVGEVLEENGAARQGQFGELPDSCHFTATRVPVHAFATHLSSVSPLPSTSMSSLTGIQRCFLRPRAPLRVFPEEESTGTTRPRFVSPVMQRPPSGDVVMPTRDLPQEERAIGGREEGEMGEGIDTAGDRARSVLGTRSVLPHRIRSKFVGRGLGWNIEGGTEGRKGGETEKQGNGRREDADGKQSLPSHSPPQRLAGGAVPSAVASGTRSPPSSRVLQSNVPSSISAPSVFSFPPSSSCARPPPAFLPPSSATSSSSSSSSSSSFSSPYSVLSPSSSAFFRASTTCLEFMTPAVRARWPVLRHVILPTSYPSSADYVDALLAATTEEINLSLAELASRFLMAWQGRQRGTGGGRGGGRGAAEGATSMEALRRAGGVCYYSDVELIVSRKRKEGDE</sequence>
<feature type="compositionally biased region" description="Polar residues" evidence="1">
    <location>
        <begin position="321"/>
        <end position="333"/>
    </location>
</feature>
<feature type="compositionally biased region" description="Basic and acidic residues" evidence="1">
    <location>
        <begin position="217"/>
        <end position="230"/>
    </location>
</feature>
<comment type="caution">
    <text evidence="3">The sequence shown here is derived from an EMBL/GenBank/DDBJ whole genome shotgun (WGS) entry which is preliminary data.</text>
</comment>
<feature type="region of interest" description="Disordered" evidence="1">
    <location>
        <begin position="266"/>
        <end position="333"/>
    </location>
</feature>
<evidence type="ECO:0000256" key="1">
    <source>
        <dbReference type="SAM" id="MobiDB-lite"/>
    </source>
</evidence>
<dbReference type="EMBL" id="AZIL01001465">
    <property type="protein sequence ID" value="EWM23792.1"/>
    <property type="molecule type" value="Genomic_DNA"/>
</dbReference>
<protein>
    <recommendedName>
        <fullName evidence="2">5'-3' DNA helicase ZGRF1-like N-terminal domain-containing protein</fullName>
    </recommendedName>
</protein>
<feature type="region of interest" description="Disordered" evidence="1">
    <location>
        <begin position="357"/>
        <end position="380"/>
    </location>
</feature>
<dbReference type="OrthoDB" id="6513042at2759"/>
<feature type="compositionally biased region" description="Low complexity" evidence="1">
    <location>
        <begin position="361"/>
        <end position="380"/>
    </location>
</feature>
<evidence type="ECO:0000313" key="4">
    <source>
        <dbReference type="Proteomes" id="UP000019335"/>
    </source>
</evidence>
<name>W7TBY8_9STRA</name>
<dbReference type="InterPro" id="IPR018838">
    <property type="entry name" value="ZGRF1-like_N"/>
</dbReference>
<accession>W7TBY8</accession>
<dbReference type="Pfam" id="PF10382">
    <property type="entry name" value="ZGRF1-like_N"/>
    <property type="match status" value="1"/>
</dbReference>
<feature type="compositionally biased region" description="Low complexity" evidence="1">
    <location>
        <begin position="309"/>
        <end position="320"/>
    </location>
</feature>
<dbReference type="AlphaFoldDB" id="W7TBY8"/>
<reference evidence="3 4" key="1">
    <citation type="journal article" date="2014" name="Mol. Plant">
        <title>Chromosome Scale Genome Assembly and Transcriptome Profiling of Nannochloropsis gaditana in Nitrogen Depletion.</title>
        <authorList>
            <person name="Corteggiani Carpinelli E."/>
            <person name="Telatin A."/>
            <person name="Vitulo N."/>
            <person name="Forcato C."/>
            <person name="D'Angelo M."/>
            <person name="Schiavon R."/>
            <person name="Vezzi A."/>
            <person name="Giacometti G.M."/>
            <person name="Morosinotto T."/>
            <person name="Valle G."/>
        </authorList>
    </citation>
    <scope>NUCLEOTIDE SEQUENCE [LARGE SCALE GENOMIC DNA]</scope>
    <source>
        <strain evidence="3 4">B-31</strain>
    </source>
</reference>
<organism evidence="3 4">
    <name type="scientific">Nannochloropsis gaditana</name>
    <dbReference type="NCBI Taxonomy" id="72520"/>
    <lineage>
        <taxon>Eukaryota</taxon>
        <taxon>Sar</taxon>
        <taxon>Stramenopiles</taxon>
        <taxon>Ochrophyta</taxon>
        <taxon>Eustigmatophyceae</taxon>
        <taxon>Eustigmatales</taxon>
        <taxon>Monodopsidaceae</taxon>
        <taxon>Nannochloropsis</taxon>
    </lineage>
</organism>
<gene>
    <name evidence="3" type="ORF">Naga_100537g2</name>
</gene>
<evidence type="ECO:0000259" key="2">
    <source>
        <dbReference type="Pfam" id="PF10382"/>
    </source>
</evidence>
<keyword evidence="4" id="KW-1185">Reference proteome</keyword>
<dbReference type="Proteomes" id="UP000019335">
    <property type="component" value="Chromosome 15"/>
</dbReference>
<evidence type="ECO:0000313" key="3">
    <source>
        <dbReference type="EMBL" id="EWM23792.1"/>
    </source>
</evidence>
<feature type="domain" description="5'-3' DNA helicase ZGRF1-like N-terminal" evidence="2">
    <location>
        <begin position="47"/>
        <end position="122"/>
    </location>
</feature>
<feature type="compositionally biased region" description="Basic and acidic residues" evidence="1">
    <location>
        <begin position="274"/>
        <end position="295"/>
    </location>
</feature>
<proteinExistence type="predicted"/>
<feature type="region of interest" description="Disordered" evidence="1">
    <location>
        <begin position="186"/>
        <end position="241"/>
    </location>
</feature>